<comment type="function">
    <text evidence="3">Plays a central role in 2-thiolation of mcm(5)S(2)U at tRNA wobble positions of tRNA(Lys), tRNA(Glu) and tRNA(Gln). May act by forming a heterodimer with NCS6 that ligates sulfur from thiocarboxylated URM1 onto the uridine of tRNAs at wobble position. Prior mcm(5) tRNA modification by the elongator complex is required for 2-thiolation. May also be involved in protein urmylation.</text>
</comment>
<gene>
    <name evidence="3" type="primary">NCS2</name>
    <name evidence="3" type="synonym">CTU2</name>
    <name evidence="4" type="ORF">Z519_01579</name>
</gene>
<dbReference type="RefSeq" id="XP_016624664.1">
    <property type="nucleotide sequence ID" value="XM_016759336.1"/>
</dbReference>
<sequence length="359" mass="40138">MATKTQGDMCVDCQERDASLDIRNRRLCAPCFMRYVHSKILKRMESYRFKNLAGDRKRRLFLPLSGGVSSLVLLQVLDAQLQKQMVSRNKTAYELVIARVVLPDMETQTEIEGQYQQVSERFPLHDFLPLLCLYDVFRLDENIHQDLIHLGIHRQEAESHDEFSRRVLSCATSVTARADLQSILLRRLLVSLARRQNCEGVLWGHSDSRLAALALADVAKGRGGSVPATIADGPSTHGINFNYPARDLFKVELQTYAQALPNPLAAEAKIDLSDRPASTIRNTSISDLLTNYVNGQGVKYPSIMANVVRTASKLQAQATDQETNVCPVCVMPTTKDPDSSWGNTVLCYGCARVKQDIRT</sequence>
<evidence type="ECO:0000313" key="5">
    <source>
        <dbReference type="Proteomes" id="UP000053789"/>
    </source>
</evidence>
<organism evidence="4 5">
    <name type="scientific">Cladophialophora bantiana (strain ATCC 10958 / CBS 173.52 / CDC B-1940 / NIH 8579)</name>
    <name type="common">Xylohypha bantiana</name>
    <dbReference type="NCBI Taxonomy" id="1442370"/>
    <lineage>
        <taxon>Eukaryota</taxon>
        <taxon>Fungi</taxon>
        <taxon>Dikarya</taxon>
        <taxon>Ascomycota</taxon>
        <taxon>Pezizomycotina</taxon>
        <taxon>Eurotiomycetes</taxon>
        <taxon>Chaetothyriomycetidae</taxon>
        <taxon>Chaetothyriales</taxon>
        <taxon>Herpotrichiellaceae</taxon>
        <taxon>Cladophialophora</taxon>
    </lineage>
</organism>
<evidence type="ECO:0000256" key="3">
    <source>
        <dbReference type="HAMAP-Rule" id="MF_03054"/>
    </source>
</evidence>
<dbReference type="PANTHER" id="PTHR20882:SF14">
    <property type="entry name" value="CYTOPLASMIC TRNA 2-THIOLATION PROTEIN 2"/>
    <property type="match status" value="1"/>
</dbReference>
<name>A0A0D2I441_CLAB1</name>
<dbReference type="GO" id="GO:0016779">
    <property type="term" value="F:nucleotidyltransferase activity"/>
    <property type="evidence" value="ECO:0007669"/>
    <property type="project" value="UniProtKB-UniRule"/>
</dbReference>
<dbReference type="PANTHER" id="PTHR20882">
    <property type="entry name" value="CYTOPLASMIC TRNA 2-THIOLATION PROTEIN 2"/>
    <property type="match status" value="1"/>
</dbReference>
<dbReference type="GO" id="GO:0016783">
    <property type="term" value="F:sulfurtransferase activity"/>
    <property type="evidence" value="ECO:0007669"/>
    <property type="project" value="TreeGrafter"/>
</dbReference>
<dbReference type="HOGENOM" id="CLU_024534_3_0_1"/>
<dbReference type="UniPathway" id="UPA00988"/>
<dbReference type="Pfam" id="PF10288">
    <property type="entry name" value="CTU2"/>
    <property type="match status" value="1"/>
</dbReference>
<dbReference type="VEuPathDB" id="FungiDB:Z519_01579"/>
<comment type="subcellular location">
    <subcellularLocation>
        <location evidence="3">Cytoplasm</location>
    </subcellularLocation>
</comment>
<dbReference type="InterPro" id="IPR019407">
    <property type="entry name" value="CTU2"/>
</dbReference>
<dbReference type="GO" id="GO:0032447">
    <property type="term" value="P:protein urmylation"/>
    <property type="evidence" value="ECO:0007669"/>
    <property type="project" value="UniProtKB-UniRule"/>
</dbReference>
<evidence type="ECO:0000256" key="1">
    <source>
        <dbReference type="ARBA" id="ARBA00022490"/>
    </source>
</evidence>
<dbReference type="AlphaFoldDB" id="A0A0D2I441"/>
<keyword evidence="5" id="KW-1185">Reference proteome</keyword>
<comment type="pathway">
    <text evidence="3">tRNA modification; 5-methoxycarbonylmethyl-2-thiouridine-tRNA biosynthesis.</text>
</comment>
<keyword evidence="1 3" id="KW-0963">Cytoplasm</keyword>
<dbReference type="Proteomes" id="UP000053789">
    <property type="component" value="Unassembled WGS sequence"/>
</dbReference>
<accession>A0A0D2I441</accession>
<dbReference type="GO" id="GO:0000049">
    <property type="term" value="F:tRNA binding"/>
    <property type="evidence" value="ECO:0007669"/>
    <property type="project" value="InterPro"/>
</dbReference>
<dbReference type="EMBL" id="KN846981">
    <property type="protein sequence ID" value="KIW97995.1"/>
    <property type="molecule type" value="Genomic_DNA"/>
</dbReference>
<dbReference type="GO" id="GO:0002143">
    <property type="term" value="P:tRNA wobble position uridine thiolation"/>
    <property type="evidence" value="ECO:0007669"/>
    <property type="project" value="TreeGrafter"/>
</dbReference>
<dbReference type="HAMAP" id="MF_03054">
    <property type="entry name" value="CTU2"/>
    <property type="match status" value="1"/>
</dbReference>
<proteinExistence type="inferred from homology"/>
<dbReference type="InterPro" id="IPR014729">
    <property type="entry name" value="Rossmann-like_a/b/a_fold"/>
</dbReference>
<dbReference type="Gene3D" id="3.40.50.620">
    <property type="entry name" value="HUPs"/>
    <property type="match status" value="1"/>
</dbReference>
<comment type="similarity">
    <text evidence="3">Belongs to the CTU2/NCS2 family.</text>
</comment>
<dbReference type="SUPFAM" id="SSF52402">
    <property type="entry name" value="Adenine nucleotide alpha hydrolases-like"/>
    <property type="match status" value="1"/>
</dbReference>
<keyword evidence="2 3" id="KW-0819">tRNA processing</keyword>
<reference evidence="4" key="1">
    <citation type="submission" date="2015-01" db="EMBL/GenBank/DDBJ databases">
        <title>The Genome Sequence of Cladophialophora bantiana CBS 173.52.</title>
        <authorList>
            <consortium name="The Broad Institute Genomics Platform"/>
            <person name="Cuomo C."/>
            <person name="de Hoog S."/>
            <person name="Gorbushina A."/>
            <person name="Stielow B."/>
            <person name="Teixiera M."/>
            <person name="Abouelleil A."/>
            <person name="Chapman S.B."/>
            <person name="Priest M."/>
            <person name="Young S.K."/>
            <person name="Wortman J."/>
            <person name="Nusbaum C."/>
            <person name="Birren B."/>
        </authorList>
    </citation>
    <scope>NUCLEOTIDE SEQUENCE [LARGE SCALE GENOMIC DNA]</scope>
    <source>
        <strain evidence="4">CBS 173.52</strain>
    </source>
</reference>
<evidence type="ECO:0000256" key="2">
    <source>
        <dbReference type="ARBA" id="ARBA00022694"/>
    </source>
</evidence>
<evidence type="ECO:0000313" key="4">
    <source>
        <dbReference type="EMBL" id="KIW97995.1"/>
    </source>
</evidence>
<dbReference type="GeneID" id="27694507"/>
<dbReference type="GO" id="GO:0005829">
    <property type="term" value="C:cytosol"/>
    <property type="evidence" value="ECO:0007669"/>
    <property type="project" value="TreeGrafter"/>
</dbReference>
<protein>
    <recommendedName>
        <fullName evidence="3">Cytoplasmic tRNA 2-thiolation protein 2</fullName>
    </recommendedName>
</protein>
<dbReference type="OrthoDB" id="25129at2759"/>